<keyword evidence="7 9" id="KW-0408">Iron</keyword>
<evidence type="ECO:0000256" key="1">
    <source>
        <dbReference type="ARBA" id="ARBA00001971"/>
    </source>
</evidence>
<evidence type="ECO:0000256" key="8">
    <source>
        <dbReference type="ARBA" id="ARBA00023033"/>
    </source>
</evidence>
<keyword evidence="8 9" id="KW-0503">Monooxygenase</keyword>
<reference evidence="11" key="1">
    <citation type="submission" date="2024-04" db="EMBL/GenBank/DDBJ databases">
        <authorList>
            <person name="Shaw F."/>
            <person name="Minotto A."/>
        </authorList>
    </citation>
    <scope>NUCLEOTIDE SEQUENCE [LARGE SCALE GENOMIC DNA]</scope>
</reference>
<comment type="pathway">
    <text evidence="2">Secondary metabolite biosynthesis.</text>
</comment>
<dbReference type="PANTHER" id="PTHR24305:SF166">
    <property type="entry name" value="CYTOCHROME P450 12A4, MITOCHONDRIAL-RELATED"/>
    <property type="match status" value="1"/>
</dbReference>
<sequence length="374" mass="41945">MHRWFNRASVERISQGGLGASLNVSEDGNAPHPYGNAMRAYIPLLTQLVPLLTLMPYARNVGSARFRRWLVGLIPVPMVQRFKAIIDTMDTQARNIYATKTERKSHMQDGGKDIMSILSKVNAQTPEHSRLSEDELLGQMLLLIFAATDTTASILMTAFQLLAQCQDIQDRIKAEILAAHYQYGEEIPYEQLMALPLLDAVCRETLRLHPPVPYLIRQARRDLVLPPSKPLVGKDGTILQEVSVPMNTFIIVAVRGANFSRDIWGDDAEQWKPERWIEPLPASVSEARMPGVFSHMMTFNGGARSCVGYKFSLPEMKVVITMLLVSFKFFPSDIDNDIVWNLAIVRYPTVGKQSDRASLSMTVVPLSAQADDME</sequence>
<dbReference type="PANTHER" id="PTHR24305">
    <property type="entry name" value="CYTOCHROME P450"/>
    <property type="match status" value="1"/>
</dbReference>
<dbReference type="Gene3D" id="1.10.630.10">
    <property type="entry name" value="Cytochrome P450"/>
    <property type="match status" value="1"/>
</dbReference>
<accession>A0ABP1CPQ7</accession>
<keyword evidence="11" id="KW-1185">Reference proteome</keyword>
<evidence type="ECO:0000313" key="10">
    <source>
        <dbReference type="EMBL" id="CAL1697631.1"/>
    </source>
</evidence>
<name>A0ABP1CPQ7_9APHY</name>
<evidence type="ECO:0000256" key="3">
    <source>
        <dbReference type="ARBA" id="ARBA00010617"/>
    </source>
</evidence>
<comment type="similarity">
    <text evidence="3 9">Belongs to the cytochrome P450 family.</text>
</comment>
<evidence type="ECO:0000256" key="9">
    <source>
        <dbReference type="RuleBase" id="RU000461"/>
    </source>
</evidence>
<evidence type="ECO:0008006" key="12">
    <source>
        <dbReference type="Google" id="ProtNLM"/>
    </source>
</evidence>
<dbReference type="InterPro" id="IPR001128">
    <property type="entry name" value="Cyt_P450"/>
</dbReference>
<comment type="cofactor">
    <cofactor evidence="1">
        <name>heme</name>
        <dbReference type="ChEBI" id="CHEBI:30413"/>
    </cofactor>
</comment>
<dbReference type="PRINTS" id="PR00385">
    <property type="entry name" value="P450"/>
</dbReference>
<evidence type="ECO:0000256" key="2">
    <source>
        <dbReference type="ARBA" id="ARBA00005179"/>
    </source>
</evidence>
<dbReference type="SUPFAM" id="SSF48264">
    <property type="entry name" value="Cytochrome P450"/>
    <property type="match status" value="1"/>
</dbReference>
<dbReference type="PROSITE" id="PS00086">
    <property type="entry name" value="CYTOCHROME_P450"/>
    <property type="match status" value="1"/>
</dbReference>
<proteinExistence type="inferred from homology"/>
<evidence type="ECO:0000313" key="11">
    <source>
        <dbReference type="Proteomes" id="UP001497453"/>
    </source>
</evidence>
<dbReference type="PRINTS" id="PR00465">
    <property type="entry name" value="EP450IV"/>
</dbReference>
<evidence type="ECO:0000256" key="7">
    <source>
        <dbReference type="ARBA" id="ARBA00023004"/>
    </source>
</evidence>
<protein>
    <recommendedName>
        <fullName evidence="12">Cytochrome P450</fullName>
    </recommendedName>
</protein>
<keyword evidence="6 9" id="KW-0560">Oxidoreductase</keyword>
<evidence type="ECO:0000256" key="4">
    <source>
        <dbReference type="ARBA" id="ARBA00022617"/>
    </source>
</evidence>
<dbReference type="InterPro" id="IPR017972">
    <property type="entry name" value="Cyt_P450_CS"/>
</dbReference>
<organism evidence="10 11">
    <name type="scientific">Somion occarium</name>
    <dbReference type="NCBI Taxonomy" id="3059160"/>
    <lineage>
        <taxon>Eukaryota</taxon>
        <taxon>Fungi</taxon>
        <taxon>Dikarya</taxon>
        <taxon>Basidiomycota</taxon>
        <taxon>Agaricomycotina</taxon>
        <taxon>Agaricomycetes</taxon>
        <taxon>Polyporales</taxon>
        <taxon>Cerrenaceae</taxon>
        <taxon>Somion</taxon>
    </lineage>
</organism>
<dbReference type="Proteomes" id="UP001497453">
    <property type="component" value="Chromosome 10"/>
</dbReference>
<evidence type="ECO:0000256" key="6">
    <source>
        <dbReference type="ARBA" id="ARBA00023002"/>
    </source>
</evidence>
<dbReference type="InterPro" id="IPR002403">
    <property type="entry name" value="Cyt_P450_E_grp-IV"/>
</dbReference>
<dbReference type="Pfam" id="PF00067">
    <property type="entry name" value="p450"/>
    <property type="match status" value="1"/>
</dbReference>
<evidence type="ECO:0000256" key="5">
    <source>
        <dbReference type="ARBA" id="ARBA00022723"/>
    </source>
</evidence>
<gene>
    <name evidence="10" type="ORF">GFSPODELE1_LOCUS1765</name>
</gene>
<dbReference type="EMBL" id="OZ037953">
    <property type="protein sequence ID" value="CAL1697631.1"/>
    <property type="molecule type" value="Genomic_DNA"/>
</dbReference>
<dbReference type="InterPro" id="IPR036396">
    <property type="entry name" value="Cyt_P450_sf"/>
</dbReference>
<keyword evidence="5 9" id="KW-0479">Metal-binding</keyword>
<dbReference type="InterPro" id="IPR050121">
    <property type="entry name" value="Cytochrome_P450_monoxygenase"/>
</dbReference>
<keyword evidence="4 9" id="KW-0349">Heme</keyword>